<dbReference type="PANTHER" id="PTHR21496:SF0">
    <property type="entry name" value="RIESKE DOMAIN-CONTAINING PROTEIN"/>
    <property type="match status" value="1"/>
</dbReference>
<evidence type="ECO:0000256" key="1">
    <source>
        <dbReference type="ARBA" id="ARBA00022714"/>
    </source>
</evidence>
<evidence type="ECO:0000256" key="6">
    <source>
        <dbReference type="ARBA" id="ARBA00038001"/>
    </source>
</evidence>
<dbReference type="InterPro" id="IPR036922">
    <property type="entry name" value="Rieske_2Fe-2S_sf"/>
</dbReference>
<protein>
    <submittedName>
        <fullName evidence="8">Rieske 2Fe-2S domain-containing protein</fullName>
    </submittedName>
</protein>
<dbReference type="InterPro" id="IPR017941">
    <property type="entry name" value="Rieske_2Fe-2S"/>
</dbReference>
<keyword evidence="2" id="KW-0479">Metal-binding</keyword>
<evidence type="ECO:0000313" key="8">
    <source>
        <dbReference type="EMBL" id="MFM0003662.1"/>
    </source>
</evidence>
<keyword evidence="1" id="KW-0001">2Fe-2S</keyword>
<gene>
    <name evidence="8" type="ORF">PQR57_21825</name>
</gene>
<dbReference type="Pfam" id="PF00355">
    <property type="entry name" value="Rieske"/>
    <property type="match status" value="1"/>
</dbReference>
<reference evidence="8 9" key="1">
    <citation type="journal article" date="2024" name="Chem. Sci.">
        <title>Discovery of megapolipeptins by genome mining of a Burkholderiales bacteria collection.</title>
        <authorList>
            <person name="Paulo B.S."/>
            <person name="Recchia M.J.J."/>
            <person name="Lee S."/>
            <person name="Fergusson C.H."/>
            <person name="Romanowski S.B."/>
            <person name="Hernandez A."/>
            <person name="Krull N."/>
            <person name="Liu D.Y."/>
            <person name="Cavanagh H."/>
            <person name="Bos A."/>
            <person name="Gray C.A."/>
            <person name="Murphy B.T."/>
            <person name="Linington R.G."/>
            <person name="Eustaquio A.S."/>
        </authorList>
    </citation>
    <scope>NUCLEOTIDE SEQUENCE [LARGE SCALE GENOMIC DNA]</scope>
    <source>
        <strain evidence="8 9">RL17-350-BIC-A</strain>
    </source>
</reference>
<sequence length="121" mass="13406">MNCEQAHSADAEWAIASPVPIGDLKFPLRVKIGDETIVIHRTKAGFRAVDRGCPHQGASWTQGDLIMNESMIKCPLHAFTFRLSDGKGVNCPGFRIKVFDVRETDGLLYVRIPKKVVVKDA</sequence>
<organism evidence="8 9">
    <name type="scientific">Paraburkholderia dipogonis</name>
    <dbReference type="NCBI Taxonomy" id="1211383"/>
    <lineage>
        <taxon>Bacteria</taxon>
        <taxon>Pseudomonadati</taxon>
        <taxon>Pseudomonadota</taxon>
        <taxon>Betaproteobacteria</taxon>
        <taxon>Burkholderiales</taxon>
        <taxon>Burkholderiaceae</taxon>
        <taxon>Paraburkholderia</taxon>
    </lineage>
</organism>
<comment type="caution">
    <text evidence="8">The sequence shown here is derived from an EMBL/GenBank/DDBJ whole genome shotgun (WGS) entry which is preliminary data.</text>
</comment>
<dbReference type="PROSITE" id="PS51296">
    <property type="entry name" value="RIESKE"/>
    <property type="match status" value="1"/>
</dbReference>
<evidence type="ECO:0000256" key="5">
    <source>
        <dbReference type="ARBA" id="ARBA00034078"/>
    </source>
</evidence>
<evidence type="ECO:0000313" key="9">
    <source>
        <dbReference type="Proteomes" id="UP001629230"/>
    </source>
</evidence>
<keyword evidence="3" id="KW-0408">Iron</keyword>
<evidence type="ECO:0000256" key="4">
    <source>
        <dbReference type="ARBA" id="ARBA00023014"/>
    </source>
</evidence>
<evidence type="ECO:0000256" key="3">
    <source>
        <dbReference type="ARBA" id="ARBA00023004"/>
    </source>
</evidence>
<name>A0ABW9AWG1_9BURK</name>
<comment type="cofactor">
    <cofactor evidence="5">
        <name>[2Fe-2S] cluster</name>
        <dbReference type="ChEBI" id="CHEBI:190135"/>
    </cofactor>
</comment>
<dbReference type="PANTHER" id="PTHR21496">
    <property type="entry name" value="FERREDOXIN-RELATED"/>
    <property type="match status" value="1"/>
</dbReference>
<keyword evidence="4" id="KW-0411">Iron-sulfur</keyword>
<dbReference type="EMBL" id="JAQQEZ010000015">
    <property type="protein sequence ID" value="MFM0003662.1"/>
    <property type="molecule type" value="Genomic_DNA"/>
</dbReference>
<evidence type="ECO:0000256" key="2">
    <source>
        <dbReference type="ARBA" id="ARBA00022723"/>
    </source>
</evidence>
<evidence type="ECO:0000259" key="7">
    <source>
        <dbReference type="PROSITE" id="PS51296"/>
    </source>
</evidence>
<proteinExistence type="inferred from homology"/>
<comment type="similarity">
    <text evidence="6">Belongs to the bacterial ring-hydroxylating dioxygenase ferredoxin component family.</text>
</comment>
<dbReference type="SUPFAM" id="SSF50022">
    <property type="entry name" value="ISP domain"/>
    <property type="match status" value="1"/>
</dbReference>
<keyword evidence="9" id="KW-1185">Reference proteome</keyword>
<dbReference type="RefSeq" id="WP_132380096.1">
    <property type="nucleotide sequence ID" value="NZ_JAQQEZ010000015.1"/>
</dbReference>
<dbReference type="Proteomes" id="UP001629230">
    <property type="component" value="Unassembled WGS sequence"/>
</dbReference>
<accession>A0ABW9AWG1</accession>
<dbReference type="Gene3D" id="2.102.10.10">
    <property type="entry name" value="Rieske [2Fe-2S] iron-sulphur domain"/>
    <property type="match status" value="1"/>
</dbReference>
<feature type="domain" description="Rieske" evidence="7">
    <location>
        <begin position="16"/>
        <end position="110"/>
    </location>
</feature>